<evidence type="ECO:0000313" key="1">
    <source>
        <dbReference type="EMBL" id="GBM03651.1"/>
    </source>
</evidence>
<gene>
    <name evidence="1" type="ORF">AVEN_134887_1</name>
</gene>
<sequence length="100" mass="12293">MTIYVRVSPWTPGYRCREHQPLEQPGVNNMERKRQKRESSRLSVFIYPRWSPQAGSQLRHARHDEDRQRGCQRCGPNLLIRIRYKYLLWYENKFFLNNKR</sequence>
<dbReference type="Proteomes" id="UP000499080">
    <property type="component" value="Unassembled WGS sequence"/>
</dbReference>
<name>A0A4Y2CGX0_ARAVE</name>
<evidence type="ECO:0000313" key="2">
    <source>
        <dbReference type="Proteomes" id="UP000499080"/>
    </source>
</evidence>
<comment type="caution">
    <text evidence="1">The sequence shown here is derived from an EMBL/GenBank/DDBJ whole genome shotgun (WGS) entry which is preliminary data.</text>
</comment>
<organism evidence="1 2">
    <name type="scientific">Araneus ventricosus</name>
    <name type="common">Orbweaver spider</name>
    <name type="synonym">Epeira ventricosa</name>
    <dbReference type="NCBI Taxonomy" id="182803"/>
    <lineage>
        <taxon>Eukaryota</taxon>
        <taxon>Metazoa</taxon>
        <taxon>Ecdysozoa</taxon>
        <taxon>Arthropoda</taxon>
        <taxon>Chelicerata</taxon>
        <taxon>Arachnida</taxon>
        <taxon>Araneae</taxon>
        <taxon>Araneomorphae</taxon>
        <taxon>Entelegynae</taxon>
        <taxon>Araneoidea</taxon>
        <taxon>Araneidae</taxon>
        <taxon>Araneus</taxon>
    </lineage>
</organism>
<dbReference type="EMBL" id="BGPR01000194">
    <property type="protein sequence ID" value="GBM03651.1"/>
    <property type="molecule type" value="Genomic_DNA"/>
</dbReference>
<proteinExistence type="predicted"/>
<accession>A0A4Y2CGX0</accession>
<dbReference type="AlphaFoldDB" id="A0A4Y2CGX0"/>
<reference evidence="1 2" key="1">
    <citation type="journal article" date="2019" name="Sci. Rep.">
        <title>Orb-weaving spider Araneus ventricosus genome elucidates the spidroin gene catalogue.</title>
        <authorList>
            <person name="Kono N."/>
            <person name="Nakamura H."/>
            <person name="Ohtoshi R."/>
            <person name="Moran D.A.P."/>
            <person name="Shinohara A."/>
            <person name="Yoshida Y."/>
            <person name="Fujiwara M."/>
            <person name="Mori M."/>
            <person name="Tomita M."/>
            <person name="Arakawa K."/>
        </authorList>
    </citation>
    <scope>NUCLEOTIDE SEQUENCE [LARGE SCALE GENOMIC DNA]</scope>
</reference>
<keyword evidence="2" id="KW-1185">Reference proteome</keyword>
<protein>
    <submittedName>
        <fullName evidence="1">Uncharacterized protein</fullName>
    </submittedName>
</protein>